<feature type="domain" description="Peripheral subunit-binding (PSBD)" evidence="14">
    <location>
        <begin position="119"/>
        <end position="156"/>
    </location>
</feature>
<protein>
    <recommendedName>
        <fullName evidence="5 11">Dihydrolipoyllysine-residue succinyltransferase component of 2-oxoglutarate dehydrogenase complex</fullName>
        <ecNumber evidence="4 11">2.3.1.61</ecNumber>
    </recommendedName>
    <alternativeName>
        <fullName evidence="11">2-oxoglutarate dehydrogenase complex component E2</fullName>
    </alternativeName>
</protein>
<keyword evidence="6 11" id="KW-0816">Tricarboxylic acid cycle</keyword>
<keyword evidence="7 11" id="KW-0808">Transferase</keyword>
<feature type="compositionally biased region" description="Basic and acidic residues" evidence="12">
    <location>
        <begin position="148"/>
        <end position="179"/>
    </location>
</feature>
<dbReference type="Gene3D" id="2.40.50.100">
    <property type="match status" value="1"/>
</dbReference>
<accession>Q45835</accession>
<gene>
    <name evidence="15" type="primary">sucB</name>
</gene>
<evidence type="ECO:0000256" key="1">
    <source>
        <dbReference type="ARBA" id="ARBA00004052"/>
    </source>
</evidence>
<comment type="cofactor">
    <cofactor evidence="11">
        <name>(R)-lipoate</name>
        <dbReference type="ChEBI" id="CHEBI:83088"/>
    </cofactor>
    <text evidence="11">Binds 1 lipoyl cofactor covalently.</text>
</comment>
<dbReference type="CDD" id="cd06849">
    <property type="entry name" value="lipoyl_domain"/>
    <property type="match status" value="1"/>
</dbReference>
<dbReference type="FunFam" id="3.30.559.10:FF:000007">
    <property type="entry name" value="Dihydrolipoamide acetyltransferase component of pyruvate dehydrogenase complex"/>
    <property type="match status" value="1"/>
</dbReference>
<dbReference type="Gene3D" id="4.10.320.10">
    <property type="entry name" value="E3-binding domain"/>
    <property type="match status" value="1"/>
</dbReference>
<organism evidence="15">
    <name type="scientific">Coxiella burnetii</name>
    <dbReference type="NCBI Taxonomy" id="777"/>
    <lineage>
        <taxon>Bacteria</taxon>
        <taxon>Pseudomonadati</taxon>
        <taxon>Pseudomonadota</taxon>
        <taxon>Gammaproteobacteria</taxon>
        <taxon>Legionellales</taxon>
        <taxon>Coxiellaceae</taxon>
        <taxon>Coxiella</taxon>
    </lineage>
</organism>
<feature type="domain" description="Lipoyl-binding" evidence="13">
    <location>
        <begin position="2"/>
        <end position="77"/>
    </location>
</feature>
<feature type="compositionally biased region" description="Basic and acidic residues" evidence="12">
    <location>
        <begin position="83"/>
        <end position="119"/>
    </location>
</feature>
<comment type="catalytic activity">
    <reaction evidence="10 11">
        <text>N(6)-[(R)-dihydrolipoyl]-L-lysyl-[protein] + succinyl-CoA = N(6)-[(R)-S(8)-succinyldihydrolipoyl]-L-lysyl-[protein] + CoA</text>
        <dbReference type="Rhea" id="RHEA:15213"/>
        <dbReference type="Rhea" id="RHEA-COMP:10475"/>
        <dbReference type="Rhea" id="RHEA-COMP:20092"/>
        <dbReference type="ChEBI" id="CHEBI:57287"/>
        <dbReference type="ChEBI" id="CHEBI:57292"/>
        <dbReference type="ChEBI" id="CHEBI:83100"/>
        <dbReference type="ChEBI" id="CHEBI:83120"/>
        <dbReference type="EC" id="2.3.1.61"/>
    </reaction>
</comment>
<evidence type="ECO:0000256" key="3">
    <source>
        <dbReference type="ARBA" id="ARBA00007317"/>
    </source>
</evidence>
<evidence type="ECO:0000259" key="14">
    <source>
        <dbReference type="PROSITE" id="PS51826"/>
    </source>
</evidence>
<evidence type="ECO:0000256" key="7">
    <source>
        <dbReference type="ARBA" id="ARBA00022679"/>
    </source>
</evidence>
<feature type="region of interest" description="Disordered" evidence="12">
    <location>
        <begin position="80"/>
        <end position="179"/>
    </location>
</feature>
<evidence type="ECO:0000256" key="5">
    <source>
        <dbReference type="ARBA" id="ARBA00019511"/>
    </source>
</evidence>
<dbReference type="UniPathway" id="UPA00868">
    <property type="reaction ID" value="UER00840"/>
</dbReference>
<dbReference type="SUPFAM" id="SSF47005">
    <property type="entry name" value="Peripheral subunit-binding domain of 2-oxo acid dehydrogenase complex"/>
    <property type="match status" value="1"/>
</dbReference>
<keyword evidence="8 11" id="KW-0450">Lipoyl</keyword>
<evidence type="ECO:0000256" key="8">
    <source>
        <dbReference type="ARBA" id="ARBA00022823"/>
    </source>
</evidence>
<dbReference type="PANTHER" id="PTHR43416">
    <property type="entry name" value="DIHYDROLIPOYLLYSINE-RESIDUE SUCCINYLTRANSFERASE COMPONENT OF 2-OXOGLUTARATE DEHYDROGENASE COMPLEX, MITOCHONDRIAL-RELATED"/>
    <property type="match status" value="1"/>
</dbReference>
<dbReference type="EMBL" id="U07789">
    <property type="protein sequence ID" value="AAA61786.1"/>
    <property type="molecule type" value="Unassigned_DNA"/>
</dbReference>
<dbReference type="SUPFAM" id="SSF51230">
    <property type="entry name" value="Single hybrid motif"/>
    <property type="match status" value="1"/>
</dbReference>
<comment type="function">
    <text evidence="1 11">E2 component of the 2-oxoglutarate dehydrogenase (OGDH) complex which catalyzes the second step in the conversion of 2-oxoglutarate to succinyl-CoA and CO(2).</text>
</comment>
<evidence type="ECO:0000256" key="6">
    <source>
        <dbReference type="ARBA" id="ARBA00022532"/>
    </source>
</evidence>
<dbReference type="NCBIfam" id="NF004309">
    <property type="entry name" value="PRK05704.1"/>
    <property type="match status" value="1"/>
</dbReference>
<comment type="pathway">
    <text evidence="2 11">Amino-acid degradation; L-lysine degradation via saccharopine pathway; glutaryl-CoA from L-lysine: step 6/6.</text>
</comment>
<sequence>MAIEIKVPTLPESVSDATVAKWYKKEGDSISRDENLVDLETDKVMLEVPAPKDGVVEQIVAKEGEVVKADQILALLKEGGAVAKEKAKKDEKETKKEKEKKEEKKDKEKKEKTEEKESDLSPAVRRMVSEKDVDVEEIEGSGKGGRITKKDVEDYLEKQKEKPSEGKEGPADERTEKRVPLSRIRQRVAERLVQVQQEAALLTTFNEINMQLVMELRKKYREEFEKKFKVRLGFMSFFTKAVVEALKRFPMVNASIDGSDIIYHNYYDIGIAIGTERGLIVPILRNAEKMNMADIEKQIREYASRAQEGRLNIEELTGGTFTITNGGTYGTLLSTPIINPPQTAILGMHKIMDRPTVENGEVVVRPIMQVALSYDHRVIDGREAVLFLVTIKELLEDPARMILEC</sequence>
<dbReference type="SUPFAM" id="SSF52777">
    <property type="entry name" value="CoA-dependent acyltransferases"/>
    <property type="match status" value="1"/>
</dbReference>
<dbReference type="PROSITE" id="PS51826">
    <property type="entry name" value="PSBD"/>
    <property type="match status" value="1"/>
</dbReference>
<dbReference type="InterPro" id="IPR036625">
    <property type="entry name" value="E3-bd_dom_sf"/>
</dbReference>
<evidence type="ECO:0000256" key="2">
    <source>
        <dbReference type="ARBA" id="ARBA00005145"/>
    </source>
</evidence>
<evidence type="ECO:0000259" key="13">
    <source>
        <dbReference type="PROSITE" id="PS50968"/>
    </source>
</evidence>
<dbReference type="Pfam" id="PF00198">
    <property type="entry name" value="2-oxoacid_dh"/>
    <property type="match status" value="1"/>
</dbReference>
<reference evidence="15" key="1">
    <citation type="submission" date="1994-03" db="EMBL/GenBank/DDBJ databases">
        <title>Isolation and characterization of alpha-ketoglutarate dehydrogenase and succinyl-coA synthetase in Coxiella burnetii.</title>
        <authorList>
            <person name="Schimmels J.A."/>
            <person name="Mallavia L.P."/>
        </authorList>
    </citation>
    <scope>NUCLEOTIDE SEQUENCE</scope>
    <source>
        <strain evidence="15">Nine Mile Ph I</strain>
    </source>
</reference>
<dbReference type="Gene3D" id="3.30.559.10">
    <property type="entry name" value="Chloramphenicol acetyltransferase-like domain"/>
    <property type="match status" value="1"/>
</dbReference>
<comment type="similarity">
    <text evidence="3 11">Belongs to the 2-oxoacid dehydrogenase family.</text>
</comment>
<dbReference type="GO" id="GO:0004149">
    <property type="term" value="F:dihydrolipoyllysine-residue succinyltransferase activity"/>
    <property type="evidence" value="ECO:0007669"/>
    <property type="project" value="UniProtKB-UniRule"/>
</dbReference>
<keyword evidence="9 11" id="KW-0012">Acyltransferase</keyword>
<dbReference type="AlphaFoldDB" id="Q45835"/>
<dbReference type="GO" id="GO:0006099">
    <property type="term" value="P:tricarboxylic acid cycle"/>
    <property type="evidence" value="ECO:0007669"/>
    <property type="project" value="UniProtKB-UniRule"/>
</dbReference>
<evidence type="ECO:0000256" key="12">
    <source>
        <dbReference type="SAM" id="MobiDB-lite"/>
    </source>
</evidence>
<dbReference type="InterPro" id="IPR011053">
    <property type="entry name" value="Single_hybrid_motif"/>
</dbReference>
<dbReference type="GO" id="GO:0045252">
    <property type="term" value="C:oxoglutarate dehydrogenase complex"/>
    <property type="evidence" value="ECO:0007669"/>
    <property type="project" value="UniProtKB-UniRule"/>
</dbReference>
<dbReference type="InterPro" id="IPR001078">
    <property type="entry name" value="2-oxoacid_DH_actylTfrase"/>
</dbReference>
<evidence type="ECO:0000256" key="11">
    <source>
        <dbReference type="RuleBase" id="RU361138"/>
    </source>
</evidence>
<dbReference type="PANTHER" id="PTHR43416:SF5">
    <property type="entry name" value="DIHYDROLIPOYLLYSINE-RESIDUE SUCCINYLTRANSFERASE COMPONENT OF 2-OXOGLUTARATE DEHYDROGENASE COMPLEX, MITOCHONDRIAL"/>
    <property type="match status" value="1"/>
</dbReference>
<dbReference type="Pfam" id="PF02817">
    <property type="entry name" value="E3_binding"/>
    <property type="match status" value="1"/>
</dbReference>
<dbReference type="InterPro" id="IPR023213">
    <property type="entry name" value="CAT-like_dom_sf"/>
</dbReference>
<evidence type="ECO:0000256" key="10">
    <source>
        <dbReference type="ARBA" id="ARBA00052761"/>
    </source>
</evidence>
<dbReference type="InterPro" id="IPR000089">
    <property type="entry name" value="Biotin_lipoyl"/>
</dbReference>
<dbReference type="GO" id="GO:0033512">
    <property type="term" value="P:L-lysine catabolic process to acetyl-CoA via saccharopine"/>
    <property type="evidence" value="ECO:0007669"/>
    <property type="project" value="UniProtKB-UniRule"/>
</dbReference>
<evidence type="ECO:0000313" key="15">
    <source>
        <dbReference type="EMBL" id="AAA61786.1"/>
    </source>
</evidence>
<dbReference type="InterPro" id="IPR050537">
    <property type="entry name" value="2-oxoacid_dehydrogenase"/>
</dbReference>
<evidence type="ECO:0000256" key="9">
    <source>
        <dbReference type="ARBA" id="ARBA00023315"/>
    </source>
</evidence>
<evidence type="ECO:0000256" key="4">
    <source>
        <dbReference type="ARBA" id="ARBA00012945"/>
    </source>
</evidence>
<dbReference type="EC" id="2.3.1.61" evidence="4 11"/>
<dbReference type="InterPro" id="IPR004167">
    <property type="entry name" value="PSBD"/>
</dbReference>
<dbReference type="Pfam" id="PF00364">
    <property type="entry name" value="Biotin_lipoyl"/>
    <property type="match status" value="1"/>
</dbReference>
<dbReference type="NCBIfam" id="TIGR01347">
    <property type="entry name" value="sucB"/>
    <property type="match status" value="1"/>
</dbReference>
<name>Q45835_COXBE</name>
<dbReference type="PROSITE" id="PS50968">
    <property type="entry name" value="BIOTINYL_LIPOYL"/>
    <property type="match status" value="1"/>
</dbReference>
<proteinExistence type="inferred from homology"/>
<dbReference type="InterPro" id="IPR006255">
    <property type="entry name" value="SucB"/>
</dbReference>
<dbReference type="GO" id="GO:0005829">
    <property type="term" value="C:cytosol"/>
    <property type="evidence" value="ECO:0007669"/>
    <property type="project" value="TreeGrafter"/>
</dbReference>